<keyword evidence="3" id="KW-0904">Protein phosphatase</keyword>
<feature type="compositionally biased region" description="Basic and acidic residues" evidence="6">
    <location>
        <begin position="65"/>
        <end position="76"/>
    </location>
</feature>
<comment type="caution">
    <text evidence="8">The sequence shown here is derived from an EMBL/GenBank/DDBJ whole genome shotgun (WGS) entry which is preliminary data.</text>
</comment>
<dbReference type="InterPro" id="IPR000980">
    <property type="entry name" value="SH2"/>
</dbReference>
<dbReference type="Pfam" id="PF00017">
    <property type="entry name" value="SH2"/>
    <property type="match status" value="1"/>
</dbReference>
<evidence type="ECO:0000256" key="2">
    <source>
        <dbReference type="ARBA" id="ARBA00022801"/>
    </source>
</evidence>
<protein>
    <recommendedName>
        <fullName evidence="7">SH2 domain-containing protein</fullName>
    </recommendedName>
</protein>
<evidence type="ECO:0000313" key="9">
    <source>
        <dbReference type="Proteomes" id="UP001303046"/>
    </source>
</evidence>
<dbReference type="SUPFAM" id="SSF55550">
    <property type="entry name" value="SH2 domain"/>
    <property type="match status" value="1"/>
</dbReference>
<gene>
    <name evidence="8" type="primary">Necator_chrI.g2582</name>
    <name evidence="8" type="ORF">RB195_006454</name>
</gene>
<dbReference type="PANTHER" id="PTHR45734">
    <property type="entry name" value="TENSIN"/>
    <property type="match status" value="1"/>
</dbReference>
<accession>A0ABR1BSP3</accession>
<dbReference type="InterPro" id="IPR051484">
    <property type="entry name" value="Tensin_PTEN_phosphatase"/>
</dbReference>
<evidence type="ECO:0000256" key="6">
    <source>
        <dbReference type="SAM" id="MobiDB-lite"/>
    </source>
</evidence>
<dbReference type="InterPro" id="IPR006020">
    <property type="entry name" value="PTB/PI_dom"/>
</dbReference>
<dbReference type="InterPro" id="IPR036860">
    <property type="entry name" value="SH2_dom_sf"/>
</dbReference>
<dbReference type="Pfam" id="PF08416">
    <property type="entry name" value="PTB"/>
    <property type="match status" value="1"/>
</dbReference>
<dbReference type="SMART" id="SM00462">
    <property type="entry name" value="PTB"/>
    <property type="match status" value="1"/>
</dbReference>
<dbReference type="Gene3D" id="2.30.29.30">
    <property type="entry name" value="Pleckstrin-homology domain (PH domain)/Phosphotyrosine-binding domain (PTB)"/>
    <property type="match status" value="1"/>
</dbReference>
<evidence type="ECO:0000256" key="1">
    <source>
        <dbReference type="ARBA" id="ARBA00007881"/>
    </source>
</evidence>
<evidence type="ECO:0000259" key="7">
    <source>
        <dbReference type="PROSITE" id="PS50001"/>
    </source>
</evidence>
<reference evidence="8 9" key="1">
    <citation type="submission" date="2023-08" db="EMBL/GenBank/DDBJ databases">
        <title>A Necator americanus chromosomal reference genome.</title>
        <authorList>
            <person name="Ilik V."/>
            <person name="Petrzelkova K.J."/>
            <person name="Pardy F."/>
            <person name="Fuh T."/>
            <person name="Niatou-Singa F.S."/>
            <person name="Gouil Q."/>
            <person name="Baker L."/>
            <person name="Ritchie M.E."/>
            <person name="Jex A.R."/>
            <person name="Gazzola D."/>
            <person name="Li H."/>
            <person name="Toshio Fujiwara R."/>
            <person name="Zhan B."/>
            <person name="Aroian R.V."/>
            <person name="Pafco B."/>
            <person name="Schwarz E.M."/>
        </authorList>
    </citation>
    <scope>NUCLEOTIDE SEQUENCE [LARGE SCALE GENOMIC DNA]</scope>
    <source>
        <strain evidence="8 9">Aroian</strain>
        <tissue evidence="8">Whole animal</tissue>
    </source>
</reference>
<keyword evidence="4 5" id="KW-0727">SH2 domain</keyword>
<keyword evidence="9" id="KW-1185">Reference proteome</keyword>
<dbReference type="InterPro" id="IPR013625">
    <property type="entry name" value="PTB"/>
</dbReference>
<dbReference type="EMBL" id="JAVFWL010000001">
    <property type="protein sequence ID" value="KAK6729414.1"/>
    <property type="molecule type" value="Genomic_DNA"/>
</dbReference>
<feature type="compositionally biased region" description="Low complexity" evidence="6">
    <location>
        <begin position="22"/>
        <end position="43"/>
    </location>
</feature>
<dbReference type="InterPro" id="IPR011993">
    <property type="entry name" value="PH-like_dom_sf"/>
</dbReference>
<dbReference type="InterPro" id="IPR035012">
    <property type="entry name" value="Tensin-like_SH2"/>
</dbReference>
<name>A0ABR1BSP3_NECAM</name>
<keyword evidence="2" id="KW-0378">Hydrolase</keyword>
<evidence type="ECO:0000256" key="3">
    <source>
        <dbReference type="ARBA" id="ARBA00022912"/>
    </source>
</evidence>
<dbReference type="Proteomes" id="UP001303046">
    <property type="component" value="Unassembled WGS sequence"/>
</dbReference>
<evidence type="ECO:0000256" key="5">
    <source>
        <dbReference type="PROSITE-ProRule" id="PRU00191"/>
    </source>
</evidence>
<feature type="compositionally biased region" description="Polar residues" evidence="6">
    <location>
        <begin position="77"/>
        <end position="86"/>
    </location>
</feature>
<evidence type="ECO:0000313" key="8">
    <source>
        <dbReference type="EMBL" id="KAK6729414.1"/>
    </source>
</evidence>
<dbReference type="SMART" id="SM00252">
    <property type="entry name" value="SH2"/>
    <property type="match status" value="1"/>
</dbReference>
<organism evidence="8 9">
    <name type="scientific">Necator americanus</name>
    <name type="common">Human hookworm</name>
    <dbReference type="NCBI Taxonomy" id="51031"/>
    <lineage>
        <taxon>Eukaryota</taxon>
        <taxon>Metazoa</taxon>
        <taxon>Ecdysozoa</taxon>
        <taxon>Nematoda</taxon>
        <taxon>Chromadorea</taxon>
        <taxon>Rhabditida</taxon>
        <taxon>Rhabditina</taxon>
        <taxon>Rhabditomorpha</taxon>
        <taxon>Strongyloidea</taxon>
        <taxon>Ancylostomatidae</taxon>
        <taxon>Bunostominae</taxon>
        <taxon>Necator</taxon>
    </lineage>
</organism>
<dbReference type="PANTHER" id="PTHR45734:SF10">
    <property type="entry name" value="BLISTERY, ISOFORM A"/>
    <property type="match status" value="1"/>
</dbReference>
<dbReference type="PROSITE" id="PS50001">
    <property type="entry name" value="SH2"/>
    <property type="match status" value="1"/>
</dbReference>
<dbReference type="SUPFAM" id="SSF50729">
    <property type="entry name" value="PH domain-like"/>
    <property type="match status" value="1"/>
</dbReference>
<dbReference type="CDD" id="cd01213">
    <property type="entry name" value="PTB_tensin"/>
    <property type="match status" value="1"/>
</dbReference>
<dbReference type="PRINTS" id="PR00401">
    <property type="entry name" value="SH2DOMAIN"/>
</dbReference>
<feature type="region of interest" description="Disordered" evidence="6">
    <location>
        <begin position="19"/>
        <end position="93"/>
    </location>
</feature>
<dbReference type="Gene3D" id="3.30.505.10">
    <property type="entry name" value="SH2 domain"/>
    <property type="match status" value="1"/>
</dbReference>
<sequence>MACQAGASEAVVLRLKSHDVSDVSLASSESSGCSSQRSSILRSPVNLEETPVLHGTESSLSTDPPKPEMTDGKESRASNAGTSSPTPAAVPPHLLRKNNTSEIIHHHPVFVKDTSKYWYKPTISREQAINMLRDKAPGTFVVRDSNSFPGAFGLALKVATPPPGVAPGDGTELVRHFLIEPSPKGVKLKGCNNEPVFGSLSALVYQHSITPLALPTKLLLPEFDPATTPEHVSATQALLEQGAACNVAYIGSVDCESLTGSECVRRAVARTVEDTQRGLSRPVSVHFKVSSQGVTLTDNTRKVFFRRHFPVNSVIFAGMDPADRKFDNFCVIGFHDGCVKSARLFAIVARKPSSMENACHVFAELEPEQPATAVVNFINKVLFANRRS</sequence>
<evidence type="ECO:0000256" key="4">
    <source>
        <dbReference type="ARBA" id="ARBA00022999"/>
    </source>
</evidence>
<proteinExistence type="inferred from homology"/>
<dbReference type="CDD" id="cd09927">
    <property type="entry name" value="SH2_Tensin_like"/>
    <property type="match status" value="1"/>
</dbReference>
<feature type="domain" description="SH2" evidence="7">
    <location>
        <begin position="118"/>
        <end position="222"/>
    </location>
</feature>
<comment type="similarity">
    <text evidence="1">Belongs to the PTEN phosphatase protein family.</text>
</comment>
<dbReference type="InterPro" id="IPR033929">
    <property type="entry name" value="Tensin_PTB"/>
</dbReference>